<reference evidence="1 2" key="2">
    <citation type="submission" date="2023-06" db="EMBL/GenBank/DDBJ databases">
        <title>Identification and characterization of horizontal gene transfer across gut microbiota members of farm animals based on homology search.</title>
        <authorList>
            <person name="Schwarzerova J."/>
            <person name="Nykrynova M."/>
            <person name="Jureckova K."/>
            <person name="Cejkova D."/>
            <person name="Rychlik I."/>
        </authorList>
    </citation>
    <scope>NUCLEOTIDE SEQUENCE [LARGE SCALE GENOMIC DNA]</scope>
    <source>
        <strain evidence="1 2">ET340</strain>
    </source>
</reference>
<gene>
    <name evidence="1" type="ORF">QUW08_09520</name>
</gene>
<reference evidence="2" key="1">
    <citation type="submission" date="2023-06" db="EMBL/GenBank/DDBJ databases">
        <title>Identification and characterization of horizontal gene transfer across gut microbiota members of farm animals based on homology search.</title>
        <authorList>
            <person name="Zeman M."/>
            <person name="Kubasova T."/>
            <person name="Jahodarova E."/>
            <person name="Nykrynova M."/>
            <person name="Rychlik I."/>
        </authorList>
    </citation>
    <scope>NUCLEOTIDE SEQUENCE [LARGE SCALE GENOMIC DNA]</scope>
    <source>
        <strain evidence="2">ET340</strain>
    </source>
</reference>
<evidence type="ECO:0000313" key="1">
    <source>
        <dbReference type="EMBL" id="MDM8201530.1"/>
    </source>
</evidence>
<accession>A0ABT7UTG4</accession>
<evidence type="ECO:0000313" key="2">
    <source>
        <dbReference type="Proteomes" id="UP001529380"/>
    </source>
</evidence>
<comment type="caution">
    <text evidence="1">The sequence shown here is derived from an EMBL/GenBank/DDBJ whole genome shotgun (WGS) entry which is preliminary data.</text>
</comment>
<dbReference type="RefSeq" id="WP_289600062.1">
    <property type="nucleotide sequence ID" value="NZ_JAUDCL010000016.1"/>
</dbReference>
<reference evidence="1 2" key="3">
    <citation type="submission" date="2023-06" db="EMBL/GenBank/DDBJ databases">
        <authorList>
            <person name="Zeman M."/>
            <person name="Kubasova T."/>
            <person name="Jahodarova E."/>
            <person name="Nykrynova M."/>
            <person name="Rychlik I."/>
        </authorList>
    </citation>
    <scope>NUCLEOTIDE SEQUENCE [LARGE SCALE GENOMIC DNA]</scope>
    <source>
        <strain evidence="1 2">ET340</strain>
    </source>
</reference>
<keyword evidence="2" id="KW-1185">Reference proteome</keyword>
<proteinExistence type="predicted"/>
<protein>
    <submittedName>
        <fullName evidence="1">Uncharacterized protein</fullName>
    </submittedName>
</protein>
<organism evidence="1 2">
    <name type="scientific">Allofournierella massiliensis</name>
    <dbReference type="NCBI Taxonomy" id="1650663"/>
    <lineage>
        <taxon>Bacteria</taxon>
        <taxon>Bacillati</taxon>
        <taxon>Bacillota</taxon>
        <taxon>Clostridia</taxon>
        <taxon>Eubacteriales</taxon>
        <taxon>Oscillospiraceae</taxon>
        <taxon>Allofournierella</taxon>
    </lineage>
</organism>
<dbReference type="Proteomes" id="UP001529380">
    <property type="component" value="Unassembled WGS sequence"/>
</dbReference>
<name>A0ABT7UTG4_9FIRM</name>
<dbReference type="EMBL" id="JAUDCL010000016">
    <property type="protein sequence ID" value="MDM8201530.1"/>
    <property type="molecule type" value="Genomic_DNA"/>
</dbReference>
<sequence>MEQQTVSNGPLHLITVCVDSGEHSRMIGRIYHRFSQQPITFLGAEGVLFSIEKLMDEWNYPQSTLKMRSFAPSSPHQRRQPGMARKAINDPLAYTGQDATFVVHVKYRQNATWQGTVTWADKNKQQNFRSALELIKLMDSAMDESLPPEQEQTAEQGAALING</sequence>